<feature type="non-terminal residue" evidence="1">
    <location>
        <position position="1"/>
    </location>
</feature>
<sequence>ITATPTMKFTYSPPLSWTWNPHATAGGGQSLSESAAQNRINSDIEYAVLKAVESYGYSTSGVSVRNAVGPESIVIAKPADTKCTAAGIPSIIVCC</sequence>
<reference evidence="1" key="1">
    <citation type="submission" date="2023-10" db="EMBL/GenBank/DDBJ databases">
        <title>Genome assembly of Pristionchus species.</title>
        <authorList>
            <person name="Yoshida K."/>
            <person name="Sommer R.J."/>
        </authorList>
    </citation>
    <scope>NUCLEOTIDE SEQUENCE</scope>
    <source>
        <strain evidence="1">RS0144</strain>
    </source>
</reference>
<gene>
    <name evidence="1" type="ORF">PENTCL1PPCAC_24598</name>
</gene>
<evidence type="ECO:0000313" key="1">
    <source>
        <dbReference type="EMBL" id="GMT02424.1"/>
    </source>
</evidence>
<evidence type="ECO:0000313" key="2">
    <source>
        <dbReference type="Proteomes" id="UP001432027"/>
    </source>
</evidence>
<protein>
    <submittedName>
        <fullName evidence="1">Uncharacterized protein</fullName>
    </submittedName>
</protein>
<name>A0AAV5U8G8_9BILA</name>
<dbReference type="Proteomes" id="UP001432027">
    <property type="component" value="Unassembled WGS sequence"/>
</dbReference>
<keyword evidence="2" id="KW-1185">Reference proteome</keyword>
<dbReference type="EMBL" id="BTSX01000005">
    <property type="protein sequence ID" value="GMT02424.1"/>
    <property type="molecule type" value="Genomic_DNA"/>
</dbReference>
<dbReference type="AlphaFoldDB" id="A0AAV5U8G8"/>
<proteinExistence type="predicted"/>
<organism evidence="1 2">
    <name type="scientific">Pristionchus entomophagus</name>
    <dbReference type="NCBI Taxonomy" id="358040"/>
    <lineage>
        <taxon>Eukaryota</taxon>
        <taxon>Metazoa</taxon>
        <taxon>Ecdysozoa</taxon>
        <taxon>Nematoda</taxon>
        <taxon>Chromadorea</taxon>
        <taxon>Rhabditida</taxon>
        <taxon>Rhabditina</taxon>
        <taxon>Diplogasteromorpha</taxon>
        <taxon>Diplogasteroidea</taxon>
        <taxon>Neodiplogasteridae</taxon>
        <taxon>Pristionchus</taxon>
    </lineage>
</organism>
<comment type="caution">
    <text evidence="1">The sequence shown here is derived from an EMBL/GenBank/DDBJ whole genome shotgun (WGS) entry which is preliminary data.</text>
</comment>
<accession>A0AAV5U8G8</accession>